<keyword evidence="1" id="KW-0175">Coiled coil</keyword>
<organism evidence="2 3">
    <name type="scientific">Gilvimarinus xylanilyticus</name>
    <dbReference type="NCBI Taxonomy" id="2944139"/>
    <lineage>
        <taxon>Bacteria</taxon>
        <taxon>Pseudomonadati</taxon>
        <taxon>Pseudomonadota</taxon>
        <taxon>Gammaproteobacteria</taxon>
        <taxon>Cellvibrionales</taxon>
        <taxon>Cellvibrionaceae</taxon>
        <taxon>Gilvimarinus</taxon>
    </lineage>
</organism>
<dbReference type="AlphaFoldDB" id="A0A9X2HXQ3"/>
<proteinExistence type="predicted"/>
<evidence type="ECO:0000256" key="1">
    <source>
        <dbReference type="SAM" id="Coils"/>
    </source>
</evidence>
<dbReference type="PROSITE" id="PS51257">
    <property type="entry name" value="PROKAR_LIPOPROTEIN"/>
    <property type="match status" value="1"/>
</dbReference>
<keyword evidence="3" id="KW-1185">Reference proteome</keyword>
<reference evidence="2" key="1">
    <citation type="submission" date="2022-05" db="EMBL/GenBank/DDBJ databases">
        <authorList>
            <person name="Sun H.-N."/>
        </authorList>
    </citation>
    <scope>NUCLEOTIDE SEQUENCE</scope>
    <source>
        <strain evidence="2">HB14</strain>
    </source>
</reference>
<feature type="coiled-coil region" evidence="1">
    <location>
        <begin position="25"/>
        <end position="73"/>
    </location>
</feature>
<dbReference type="EMBL" id="JAMFTH010000001">
    <property type="protein sequence ID" value="MCP8898944.1"/>
    <property type="molecule type" value="Genomic_DNA"/>
</dbReference>
<protein>
    <submittedName>
        <fullName evidence="2">Uncharacterized protein</fullName>
    </submittedName>
</protein>
<sequence length="255" mass="28235">MKLRTLVPLVLTFGWLTGCQTPPDRQQLENQNAQLEADLARARAQIATLETQEQQLRAQVDELSRVMAVLDTEKTVRVQESSQLRGQVRRYVQNEIDELKDFMMQSNLLDYVGGELVERSGIDNDPKLLIDLANPMPGTGTLTGVSAYFLKPGTFTVQVLRPVQDELLVIWKSAVLSAEQAGEQRINFPVSVGVEQGDVIGYIFHQPGTLSFDQGTGNTLYTESAPNLGQSVKIRALDGDDEKRAYPVGVYGLLN</sequence>
<gene>
    <name evidence="2" type="ORF">M6D89_06500</name>
</gene>
<comment type="caution">
    <text evidence="2">The sequence shown here is derived from an EMBL/GenBank/DDBJ whole genome shotgun (WGS) entry which is preliminary data.</text>
</comment>
<evidence type="ECO:0000313" key="3">
    <source>
        <dbReference type="Proteomes" id="UP001139319"/>
    </source>
</evidence>
<reference evidence="2" key="2">
    <citation type="submission" date="2023-01" db="EMBL/GenBank/DDBJ databases">
        <title>Gilvimarinus xylanilyticus HB14 isolated from Caulerpa lentillifera aquaculture base in Hainan, China.</title>
        <authorList>
            <person name="Zhang Y.-J."/>
        </authorList>
    </citation>
    <scope>NUCLEOTIDE SEQUENCE</scope>
    <source>
        <strain evidence="2">HB14</strain>
    </source>
</reference>
<name>A0A9X2HXQ3_9GAMM</name>
<accession>A0A9X2HXQ3</accession>
<dbReference type="RefSeq" id="WP_253967209.1">
    <property type="nucleotide sequence ID" value="NZ_JAMFTH010000001.1"/>
</dbReference>
<evidence type="ECO:0000313" key="2">
    <source>
        <dbReference type="EMBL" id="MCP8898944.1"/>
    </source>
</evidence>
<dbReference type="Proteomes" id="UP001139319">
    <property type="component" value="Unassembled WGS sequence"/>
</dbReference>